<evidence type="ECO:0000313" key="3">
    <source>
        <dbReference type="Proteomes" id="UP000565441"/>
    </source>
</evidence>
<dbReference type="InterPro" id="IPR013108">
    <property type="entry name" value="Amidohydro_3"/>
</dbReference>
<dbReference type="Proteomes" id="UP000565441">
    <property type="component" value="Unassembled WGS sequence"/>
</dbReference>
<protein>
    <recommendedName>
        <fullName evidence="1">Amidohydrolase 3 domain-containing protein</fullName>
    </recommendedName>
</protein>
<dbReference type="CDD" id="cd01300">
    <property type="entry name" value="YtcJ_like"/>
    <property type="match status" value="1"/>
</dbReference>
<sequence>MCIGCVPGPMVLAQAFSRTMDADCPSINLMAAPASNHKGIPQAIFYGGSIITMAGGFFCPVEALVTGGPSGQILYAGTLEGAKKMAGANTDMIDLGTRCLLPGFVEPHVHLLLTALMQKFFVNVTPLKAPTLNEALTRLKERVRGADDNQWLAGYGYDPARVEGHLELSAKLLDEVSLTVPIVVLNDSGHIAYVNHKAFAVAGIDNSTANPAGGEFQRDRDGRLTGVIVEQSAIAVFTKRLTPPPVPEFVESGRETLRTWASKGCTTIFDAGVGLVRPGTDMDVRLMSAVAAPPDCPIRLVGAMTSELATFVKAAKPPYIAGNVEYRSIKFWADGSTQGFTGAVREPYLDDKGWGILTMSDTELRQGMATWQKLGWQLLVHANADRAIDQTLGAYDAILDHKPDPNIAHRIEHFTVTKPEQLVHAKRLGLGVSHTIGHVYYWGNVFRTWVLGPERAERLDPVAEDAANGLVFSFHSDSPVTDVDPLLYVRTAVMRQMYGRDPRDVLGREQRVDLETALRGVTINAARHVMLGEQIGSLEVGKSADLVVLDRDPREVSPSDLDKVRVEQTWLRGRLVWSSAAR</sequence>
<reference evidence="2 3" key="1">
    <citation type="journal article" date="2020" name="ISME J.">
        <title>Uncovering the hidden diversity of litter-decomposition mechanisms in mushroom-forming fungi.</title>
        <authorList>
            <person name="Floudas D."/>
            <person name="Bentzer J."/>
            <person name="Ahren D."/>
            <person name="Johansson T."/>
            <person name="Persson P."/>
            <person name="Tunlid A."/>
        </authorList>
    </citation>
    <scope>NUCLEOTIDE SEQUENCE [LARGE SCALE GENOMIC DNA]</scope>
    <source>
        <strain evidence="2 3">CBS 661.87</strain>
    </source>
</reference>
<dbReference type="InterPro" id="IPR032466">
    <property type="entry name" value="Metal_Hydrolase"/>
</dbReference>
<evidence type="ECO:0000313" key="2">
    <source>
        <dbReference type="EMBL" id="KAF5369713.1"/>
    </source>
</evidence>
<accession>A0A8H5LU85</accession>
<dbReference type="Gene3D" id="3.20.20.140">
    <property type="entry name" value="Metal-dependent hydrolases"/>
    <property type="match status" value="1"/>
</dbReference>
<name>A0A8H5LU85_9AGAR</name>
<dbReference type="AlphaFoldDB" id="A0A8H5LU85"/>
<dbReference type="PANTHER" id="PTHR22642">
    <property type="entry name" value="IMIDAZOLONEPROPIONASE"/>
    <property type="match status" value="1"/>
</dbReference>
<dbReference type="PANTHER" id="PTHR22642:SF2">
    <property type="entry name" value="PROTEIN LONG AFTER FAR-RED 3"/>
    <property type="match status" value="1"/>
</dbReference>
<dbReference type="Gene3D" id="2.30.40.10">
    <property type="entry name" value="Urease, subunit C, domain 1"/>
    <property type="match status" value="1"/>
</dbReference>
<dbReference type="InterPro" id="IPR011059">
    <property type="entry name" value="Metal-dep_hydrolase_composite"/>
</dbReference>
<evidence type="ECO:0000259" key="1">
    <source>
        <dbReference type="Pfam" id="PF07969"/>
    </source>
</evidence>
<keyword evidence="3" id="KW-1185">Reference proteome</keyword>
<feature type="domain" description="Amidohydrolase 3" evidence="1">
    <location>
        <begin position="92"/>
        <end position="576"/>
    </location>
</feature>
<dbReference type="SUPFAM" id="SSF51338">
    <property type="entry name" value="Composite domain of metallo-dependent hydrolases"/>
    <property type="match status" value="1"/>
</dbReference>
<dbReference type="Gene3D" id="3.10.310.70">
    <property type="match status" value="1"/>
</dbReference>
<dbReference type="EMBL" id="JAACJP010000054">
    <property type="protein sequence ID" value="KAF5369713.1"/>
    <property type="molecule type" value="Genomic_DNA"/>
</dbReference>
<dbReference type="InterPro" id="IPR033932">
    <property type="entry name" value="YtcJ-like"/>
</dbReference>
<organism evidence="2 3">
    <name type="scientific">Tricholomella constricta</name>
    <dbReference type="NCBI Taxonomy" id="117010"/>
    <lineage>
        <taxon>Eukaryota</taxon>
        <taxon>Fungi</taxon>
        <taxon>Dikarya</taxon>
        <taxon>Basidiomycota</taxon>
        <taxon>Agaricomycotina</taxon>
        <taxon>Agaricomycetes</taxon>
        <taxon>Agaricomycetidae</taxon>
        <taxon>Agaricales</taxon>
        <taxon>Tricholomatineae</taxon>
        <taxon>Lyophyllaceae</taxon>
        <taxon>Tricholomella</taxon>
    </lineage>
</organism>
<dbReference type="SUPFAM" id="SSF51556">
    <property type="entry name" value="Metallo-dependent hydrolases"/>
    <property type="match status" value="1"/>
</dbReference>
<gene>
    <name evidence="2" type="ORF">D9615_010158</name>
</gene>
<comment type="caution">
    <text evidence="2">The sequence shown here is derived from an EMBL/GenBank/DDBJ whole genome shotgun (WGS) entry which is preliminary data.</text>
</comment>
<dbReference type="Pfam" id="PF07969">
    <property type="entry name" value="Amidohydro_3"/>
    <property type="match status" value="1"/>
</dbReference>
<dbReference type="GO" id="GO:0016810">
    <property type="term" value="F:hydrolase activity, acting on carbon-nitrogen (but not peptide) bonds"/>
    <property type="evidence" value="ECO:0007669"/>
    <property type="project" value="InterPro"/>
</dbReference>
<dbReference type="OrthoDB" id="3501663at2759"/>
<proteinExistence type="predicted"/>